<dbReference type="PANTHER" id="PTHR35743">
    <property type="entry name" value="NODULIN HOMEOBOX"/>
    <property type="match status" value="1"/>
</dbReference>
<dbReference type="GO" id="GO:0009908">
    <property type="term" value="P:flower development"/>
    <property type="evidence" value="ECO:0007669"/>
    <property type="project" value="InterPro"/>
</dbReference>
<dbReference type="InterPro" id="IPR056559">
    <property type="entry name" value="NDX_C"/>
</dbReference>
<dbReference type="GO" id="GO:0005634">
    <property type="term" value="C:nucleus"/>
    <property type="evidence" value="ECO:0007669"/>
    <property type="project" value="UniProtKB-SubCell"/>
</dbReference>
<dbReference type="Pfam" id="PF24426">
    <property type="entry name" value="HTH_NDX"/>
    <property type="match status" value="1"/>
</dbReference>
<proteinExistence type="predicted"/>
<feature type="region of interest" description="Disordered" evidence="3">
    <location>
        <begin position="587"/>
        <end position="614"/>
    </location>
</feature>
<feature type="DNA-binding region" description="Homeobox" evidence="2">
    <location>
        <begin position="650"/>
        <end position="716"/>
    </location>
</feature>
<comment type="subcellular location">
    <subcellularLocation>
        <location evidence="1 2">Nucleus</location>
    </subcellularLocation>
</comment>
<evidence type="ECO:0000313" key="6">
    <source>
        <dbReference type="Proteomes" id="UP000235145"/>
    </source>
</evidence>
<keyword evidence="6" id="KW-1185">Reference proteome</keyword>
<feature type="domain" description="Homeobox" evidence="4">
    <location>
        <begin position="648"/>
        <end position="715"/>
    </location>
</feature>
<accession>A0A9R1VJ56</accession>
<feature type="compositionally biased region" description="Basic and acidic residues" evidence="3">
    <location>
        <begin position="595"/>
        <end position="614"/>
    </location>
</feature>
<protein>
    <recommendedName>
        <fullName evidence="4">Homeobox domain-containing protein</fullName>
    </recommendedName>
</protein>
<gene>
    <name evidence="5" type="ORF">LSAT_V11C500297400</name>
</gene>
<evidence type="ECO:0000256" key="2">
    <source>
        <dbReference type="PROSITE-ProRule" id="PRU00108"/>
    </source>
</evidence>
<keyword evidence="2" id="KW-0371">Homeobox</keyword>
<dbReference type="PANTHER" id="PTHR35743:SF1">
    <property type="entry name" value="NODULIN HOMEOBOX"/>
    <property type="match status" value="1"/>
</dbReference>
<dbReference type="InterPro" id="IPR039325">
    <property type="entry name" value="NDX"/>
</dbReference>
<feature type="region of interest" description="Disordered" evidence="3">
    <location>
        <begin position="715"/>
        <end position="767"/>
    </location>
</feature>
<evidence type="ECO:0000256" key="1">
    <source>
        <dbReference type="ARBA" id="ARBA00004123"/>
    </source>
</evidence>
<dbReference type="AlphaFoldDB" id="A0A9R1VJ56"/>
<sequence>MRNRKPRIPLRLHQYERSSSGSKNVAMKSAREDEPAIDLVSAVEQFHKLSCSDLSQLIRDSGNGPIRYVKRNGSLFEVATFYNLHSLNHIYIESLARNLPSYLILKLLLFKRDEQHLKYLLSGVRLLHGLHDIAYCHSKLRQLLFDDSSSSECVLDFIFSIVVFLSNFKQKLNPPSNNEVLYHSTLLASTLYLFKACISSQWHDITSVLLAHPKVDVFTGVVFPSVRVVINFLQVKLSAQHTDTYNADEVYSFCMHCEASLQFLHSLCQLKLFRECIVKNKDLRKEGGVLWLVQDIMKLPQCKDSHLMVVVSRLKSKILSIMLQLCEVESISFLDLAASTTEGLDLAKSTMSEVLELLNIMFCGGVNGVSAYNPRGILQLNAMRLVEIVSDDSNFRSYIVSNFTEVLTRVFLVPHEEFLCSWCSSDSRAAEGDITLNYDSYSASGQVLGVRSMHTSHASKPVFITNSPASQTSYPFAHQKTSLLVKIVANLTCFVPDLCKEEKSLFLNKFFQCLQKERSNLPDGVAHGGGAKTAAANLNSLLVHAGSLTISRYLNEDDVKRLRLFVMQLEELIRRQESNIHQVKEVHNRRIPQRSTRDGCKRNKGRGVDESESERDATNIEIIGSYLSNLQLKNRTNNVEEESFRSLQLKKRKRNIMNDVQISMIENALCDEPNMQRRTASVQLWADKLSRHGSEITYSQLKNWLNNRKAKVARAAAKNTTTPVDVDGGSVTDHVSDSPESQSPGADEPSSYEGDPQPQTQQKDVTGGSCFRVQNGQHVVLFDGKGEEIGKGIIHLAKGIWFDTNLQKSGLCVVDVTYLKVDENTRLPHPCHATGNSYADAQMTFGRKRILWHSTKLLVIHHLHN</sequence>
<keyword evidence="2" id="KW-0539">Nucleus</keyword>
<dbReference type="GO" id="GO:0003697">
    <property type="term" value="F:single-stranded DNA binding"/>
    <property type="evidence" value="ECO:0007669"/>
    <property type="project" value="InterPro"/>
</dbReference>
<dbReference type="Pfam" id="PF24679">
    <property type="entry name" value="Nodulin_C"/>
    <property type="match status" value="1"/>
</dbReference>
<comment type="caution">
    <text evidence="5">The sequence shown here is derived from an EMBL/GenBank/DDBJ whole genome shotgun (WGS) entry which is preliminary data.</text>
</comment>
<evidence type="ECO:0000313" key="5">
    <source>
        <dbReference type="EMBL" id="KAJ0205737.1"/>
    </source>
</evidence>
<organism evidence="5 6">
    <name type="scientific">Lactuca sativa</name>
    <name type="common">Garden lettuce</name>
    <dbReference type="NCBI Taxonomy" id="4236"/>
    <lineage>
        <taxon>Eukaryota</taxon>
        <taxon>Viridiplantae</taxon>
        <taxon>Streptophyta</taxon>
        <taxon>Embryophyta</taxon>
        <taxon>Tracheophyta</taxon>
        <taxon>Spermatophyta</taxon>
        <taxon>Magnoliopsida</taxon>
        <taxon>eudicotyledons</taxon>
        <taxon>Gunneridae</taxon>
        <taxon>Pentapetalae</taxon>
        <taxon>asterids</taxon>
        <taxon>campanulids</taxon>
        <taxon>Asterales</taxon>
        <taxon>Asteraceae</taxon>
        <taxon>Cichorioideae</taxon>
        <taxon>Cichorieae</taxon>
        <taxon>Lactucinae</taxon>
        <taxon>Lactuca</taxon>
    </lineage>
</organism>
<reference evidence="5 6" key="1">
    <citation type="journal article" date="2017" name="Nat. Commun.">
        <title>Genome assembly with in vitro proximity ligation data and whole-genome triplication in lettuce.</title>
        <authorList>
            <person name="Reyes-Chin-Wo S."/>
            <person name="Wang Z."/>
            <person name="Yang X."/>
            <person name="Kozik A."/>
            <person name="Arikit S."/>
            <person name="Song C."/>
            <person name="Xia L."/>
            <person name="Froenicke L."/>
            <person name="Lavelle D.O."/>
            <person name="Truco M.J."/>
            <person name="Xia R."/>
            <person name="Zhu S."/>
            <person name="Xu C."/>
            <person name="Xu H."/>
            <person name="Xu X."/>
            <person name="Cox K."/>
            <person name="Korf I."/>
            <person name="Meyers B.C."/>
            <person name="Michelmore R.W."/>
        </authorList>
    </citation>
    <scope>NUCLEOTIDE SEQUENCE [LARGE SCALE GENOMIC DNA]</scope>
    <source>
        <strain evidence="6">cv. Salinas</strain>
        <tissue evidence="5">Seedlings</tissue>
    </source>
</reference>
<dbReference type="InterPro" id="IPR057287">
    <property type="entry name" value="Ndx_N"/>
</dbReference>
<dbReference type="InterPro" id="IPR056560">
    <property type="entry name" value="HTH_NDX"/>
</dbReference>
<dbReference type="InterPro" id="IPR001356">
    <property type="entry name" value="HD"/>
</dbReference>
<evidence type="ECO:0000256" key="3">
    <source>
        <dbReference type="SAM" id="MobiDB-lite"/>
    </source>
</evidence>
<dbReference type="Pfam" id="PF25246">
    <property type="entry name" value="Nodulin_N"/>
    <property type="match status" value="1"/>
</dbReference>
<dbReference type="Proteomes" id="UP000235145">
    <property type="component" value="Unassembled WGS sequence"/>
</dbReference>
<keyword evidence="2" id="KW-0238">DNA-binding</keyword>
<dbReference type="EMBL" id="NBSK02000005">
    <property type="protein sequence ID" value="KAJ0205737.1"/>
    <property type="molecule type" value="Genomic_DNA"/>
</dbReference>
<evidence type="ECO:0000259" key="4">
    <source>
        <dbReference type="PROSITE" id="PS50071"/>
    </source>
</evidence>
<name>A0A9R1VJ56_LACSA</name>
<dbReference type="PROSITE" id="PS50071">
    <property type="entry name" value="HOMEOBOX_2"/>
    <property type="match status" value="1"/>
</dbReference>